<dbReference type="SUPFAM" id="SSF56176">
    <property type="entry name" value="FAD-binding/transporter-associated domain-like"/>
    <property type="match status" value="1"/>
</dbReference>
<keyword evidence="5" id="KW-0677">Repeat</keyword>
<dbReference type="InterPro" id="IPR002550">
    <property type="entry name" value="CNNM"/>
</dbReference>
<dbReference type="InterPro" id="IPR000644">
    <property type="entry name" value="CBS_dom"/>
</dbReference>
<keyword evidence="8 10" id="KW-0472">Membrane</keyword>
<evidence type="ECO:0000256" key="8">
    <source>
        <dbReference type="ARBA" id="ARBA00023136"/>
    </source>
</evidence>
<dbReference type="SMART" id="SM01091">
    <property type="entry name" value="CorC_HlyC"/>
    <property type="match status" value="1"/>
</dbReference>
<dbReference type="Proteomes" id="UP000192940">
    <property type="component" value="Chromosome I"/>
</dbReference>
<evidence type="ECO:0000256" key="1">
    <source>
        <dbReference type="ARBA" id="ARBA00004651"/>
    </source>
</evidence>
<dbReference type="Pfam" id="PF03471">
    <property type="entry name" value="CorC_HlyC"/>
    <property type="match status" value="1"/>
</dbReference>
<comment type="similarity">
    <text evidence="2">Belongs to the UPF0053 family.</text>
</comment>
<reference evidence="15" key="1">
    <citation type="submission" date="2017-04" db="EMBL/GenBank/DDBJ databases">
        <authorList>
            <person name="Varghese N."/>
            <person name="Submissions S."/>
        </authorList>
    </citation>
    <scope>NUCLEOTIDE SEQUENCE [LARGE SCALE GENOMIC DNA]</scope>
    <source>
        <strain evidence="15">N3/975</strain>
    </source>
</reference>
<evidence type="ECO:0000256" key="3">
    <source>
        <dbReference type="ARBA" id="ARBA00022475"/>
    </source>
</evidence>
<evidence type="ECO:0000313" key="15">
    <source>
        <dbReference type="Proteomes" id="UP000192940"/>
    </source>
</evidence>
<dbReference type="PROSITE" id="PS51371">
    <property type="entry name" value="CBS"/>
    <property type="match status" value="2"/>
</dbReference>
<gene>
    <name evidence="14" type="ORF">SAMN05661091_1309</name>
</gene>
<dbReference type="Pfam" id="PF00571">
    <property type="entry name" value="CBS"/>
    <property type="match status" value="2"/>
</dbReference>
<dbReference type="PANTHER" id="PTHR43099">
    <property type="entry name" value="UPF0053 PROTEIN YRKA"/>
    <property type="match status" value="1"/>
</dbReference>
<sequence>MEEFEVGRLILNLLLVFLLVLLNGVFVAAEFSLVKMRQSRLTQLVSEGNRMAGVALKVNRKLDAYLSATQLGITLTSLGLGWIGEPAISKLLVEPLMYRMGMTDGVLITTISVAIGFCIITFLHIVLGELAPKSLAIQRTEGTALLLSAPLLWFYRIFLPVIWVLNASANGILRLVGIEPASEAEAAHSEEEIRILMNESAKSGVIDENEMKLMDNLFDFSDLRAREVMLPRTDLDVLYTNLSLDENLKILTETKHSRYPVASENKDRIIGFIHITDLLMAPTEQQRDLAAIARPIMDVPESMEISQVLRLMQTRHEQMALVVDEYGGTAGILTAEKILEEIVGDLYDEFEDERPEVEVNGDMISVDGRMLIEHVNDLTGVVIEEQKVDSIGGWLFKELEGNPHKGKKIVFDGVVFEVEEATRLRITRVNINKKRAADQVSEPE</sequence>
<dbReference type="CDD" id="cd04590">
    <property type="entry name" value="CBS_pair_CorC_HlyC_assoc"/>
    <property type="match status" value="1"/>
</dbReference>
<keyword evidence="15" id="KW-1185">Reference proteome</keyword>
<feature type="transmembrane region" description="Helical" evidence="11">
    <location>
        <begin position="9"/>
        <end position="29"/>
    </location>
</feature>
<accession>A0A1X7GXT1</accession>
<keyword evidence="7 9" id="KW-0129">CBS domain</keyword>
<evidence type="ECO:0000256" key="10">
    <source>
        <dbReference type="PROSITE-ProRule" id="PRU01193"/>
    </source>
</evidence>
<name>A0A1X7GXT1_9BACL</name>
<dbReference type="EMBL" id="LT840184">
    <property type="protein sequence ID" value="SMF76400.1"/>
    <property type="molecule type" value="Genomic_DNA"/>
</dbReference>
<evidence type="ECO:0000256" key="7">
    <source>
        <dbReference type="ARBA" id="ARBA00023122"/>
    </source>
</evidence>
<dbReference type="STRING" id="1313296.SAMN05661091_1309"/>
<dbReference type="GO" id="GO:0005886">
    <property type="term" value="C:plasma membrane"/>
    <property type="evidence" value="ECO:0007669"/>
    <property type="project" value="UniProtKB-SubCell"/>
</dbReference>
<feature type="domain" description="CBS" evidence="12">
    <location>
        <begin position="229"/>
        <end position="289"/>
    </location>
</feature>
<feature type="transmembrane region" description="Helical" evidence="11">
    <location>
        <begin position="105"/>
        <end position="125"/>
    </location>
</feature>
<dbReference type="Gene3D" id="3.30.465.10">
    <property type="match status" value="1"/>
</dbReference>
<dbReference type="InterPro" id="IPR044751">
    <property type="entry name" value="Ion_transp-like_CBS"/>
</dbReference>
<feature type="domain" description="CNNM transmembrane" evidence="13">
    <location>
        <begin position="5"/>
        <end position="210"/>
    </location>
</feature>
<evidence type="ECO:0000256" key="4">
    <source>
        <dbReference type="ARBA" id="ARBA00022692"/>
    </source>
</evidence>
<dbReference type="InterPro" id="IPR005170">
    <property type="entry name" value="Transptr-assoc_dom"/>
</dbReference>
<dbReference type="PANTHER" id="PTHR43099:SF2">
    <property type="entry name" value="UPF0053 PROTEIN YRKA"/>
    <property type="match status" value="1"/>
</dbReference>
<dbReference type="InterPro" id="IPR051676">
    <property type="entry name" value="UPF0053_domain"/>
</dbReference>
<evidence type="ECO:0000259" key="13">
    <source>
        <dbReference type="PROSITE" id="PS51846"/>
    </source>
</evidence>
<dbReference type="InterPro" id="IPR016169">
    <property type="entry name" value="FAD-bd_PCMH_sub2"/>
</dbReference>
<comment type="subcellular location">
    <subcellularLocation>
        <location evidence="1">Cell membrane</location>
        <topology evidence="1">Multi-pass membrane protein</topology>
    </subcellularLocation>
</comment>
<dbReference type="GO" id="GO:0050660">
    <property type="term" value="F:flavin adenine dinucleotide binding"/>
    <property type="evidence" value="ECO:0007669"/>
    <property type="project" value="InterPro"/>
</dbReference>
<dbReference type="Gene3D" id="3.10.580.10">
    <property type="entry name" value="CBS-domain"/>
    <property type="match status" value="1"/>
</dbReference>
<feature type="transmembrane region" description="Helical" evidence="11">
    <location>
        <begin position="145"/>
        <end position="165"/>
    </location>
</feature>
<dbReference type="InterPro" id="IPR036318">
    <property type="entry name" value="FAD-bd_PCMH-like_sf"/>
</dbReference>
<dbReference type="AlphaFoldDB" id="A0A1X7GXT1"/>
<proteinExistence type="inferred from homology"/>
<evidence type="ECO:0000256" key="6">
    <source>
        <dbReference type="ARBA" id="ARBA00022989"/>
    </source>
</evidence>
<evidence type="ECO:0000259" key="12">
    <source>
        <dbReference type="PROSITE" id="PS51371"/>
    </source>
</evidence>
<keyword evidence="6 10" id="KW-1133">Transmembrane helix</keyword>
<evidence type="ECO:0000313" key="14">
    <source>
        <dbReference type="EMBL" id="SMF76400.1"/>
    </source>
</evidence>
<evidence type="ECO:0000256" key="9">
    <source>
        <dbReference type="PROSITE-ProRule" id="PRU00703"/>
    </source>
</evidence>
<dbReference type="FunFam" id="3.10.580.10:FF:000002">
    <property type="entry name" value="Magnesium/cobalt efflux protein CorC"/>
    <property type="match status" value="1"/>
</dbReference>
<dbReference type="RefSeq" id="WP_208918266.1">
    <property type="nucleotide sequence ID" value="NZ_LT840184.1"/>
</dbReference>
<dbReference type="SUPFAM" id="SSF54631">
    <property type="entry name" value="CBS-domain pair"/>
    <property type="match status" value="1"/>
</dbReference>
<protein>
    <submittedName>
        <fullName evidence="14">Hemolysin, contains CBS domains</fullName>
    </submittedName>
</protein>
<evidence type="ECO:0000256" key="5">
    <source>
        <dbReference type="ARBA" id="ARBA00022737"/>
    </source>
</evidence>
<dbReference type="InterPro" id="IPR046342">
    <property type="entry name" value="CBS_dom_sf"/>
</dbReference>
<evidence type="ECO:0000256" key="11">
    <source>
        <dbReference type="SAM" id="Phobius"/>
    </source>
</evidence>
<keyword evidence="4 10" id="KW-0812">Transmembrane</keyword>
<organism evidence="14 15">
    <name type="scientific">Paenibacillus uliginis N3/975</name>
    <dbReference type="NCBI Taxonomy" id="1313296"/>
    <lineage>
        <taxon>Bacteria</taxon>
        <taxon>Bacillati</taxon>
        <taxon>Bacillota</taxon>
        <taxon>Bacilli</taxon>
        <taxon>Bacillales</taxon>
        <taxon>Paenibacillaceae</taxon>
        <taxon>Paenibacillus</taxon>
    </lineage>
</organism>
<dbReference type="Pfam" id="PF01595">
    <property type="entry name" value="CNNM"/>
    <property type="match status" value="1"/>
</dbReference>
<keyword evidence="3" id="KW-1003">Cell membrane</keyword>
<feature type="domain" description="CBS" evidence="12">
    <location>
        <begin position="292"/>
        <end position="349"/>
    </location>
</feature>
<evidence type="ECO:0000256" key="2">
    <source>
        <dbReference type="ARBA" id="ARBA00006337"/>
    </source>
</evidence>
<dbReference type="PROSITE" id="PS51846">
    <property type="entry name" value="CNNM"/>
    <property type="match status" value="1"/>
</dbReference>